<feature type="compositionally biased region" description="Polar residues" evidence="1">
    <location>
        <begin position="587"/>
        <end position="597"/>
    </location>
</feature>
<feature type="region of interest" description="Disordered" evidence="1">
    <location>
        <begin position="617"/>
        <end position="653"/>
    </location>
</feature>
<dbReference type="EMBL" id="ML122299">
    <property type="protein sequence ID" value="RPD55026.1"/>
    <property type="molecule type" value="Genomic_DNA"/>
</dbReference>
<dbReference type="InterPro" id="IPR036047">
    <property type="entry name" value="F-box-like_dom_sf"/>
</dbReference>
<feature type="region of interest" description="Disordered" evidence="1">
    <location>
        <begin position="564"/>
        <end position="597"/>
    </location>
</feature>
<sequence length="871" mass="98041">MAQLLRSVFAFTSAPGNARRRGHRAVAKKVGAARMSRHNSEGKVQWEMLSVPPTLLVLDAGDDEPMTPAWFGEDNAAESSPRSPPVAPVCSDLKLPFELWEFVYSHLEDGYDIHSLARVCKGLRKVAHEAIKRHARFVEAHRAVELTSYESMLDFLALMQYSPPRLSLAIRDLTIHHKIRWNTTSNSSLPTVLIQILKSLPNLRSLSLHISSAELVLVCLRAGLASVVHPHLRVFSTSLAYTPDILRFIQRHPTIEDLSIPDYDLGVNALDRESVLPSLRILSCGLPTLLRFGRASTLTHLHLQVHVPQTLETVASLLGAQLISLRLGVLERLPDLHSPRIVWSPQDILTRFPRLAYIQIHMFEPDLLPHPIQWQQKRDRSFKLSRRTPLTVAWVLEEDAWGTLLDPRDTDIVRQLFDEVAFDVLRYWTPQITRVVYGDSGTPDMSVTLSSSGNCVVRSEDPSLGEDYWKRVQALGLHGNPLLVHLHYVSCIPAMTAMLARPLSTRYDSVMRPHTPLHDRTVTNAPLEHAYNRNHATPEYYGKKGGASTHTKISALEYGHLPTTTSRLANVPSRRRRRGASRENYVPTAQQEASASVATRLRVAADFGRSKMNTFEEDVNPFIDPDNEWDVSPEPSHANTASSPEPACDNLLDHHADSTQQDEETFVYIPQSATTSSSHPPDRPERIPGGEKRSPARARRQSWKAPGPSPLSQTISHVHSNRASARELPLMDAMLDNVASGYHPLSIRPLPRTFAGKHRGRVAISLHYNFLLRNFLRRIYFLDIESPELDFVDGESIEFLLDLQVDLLEGFVTIPSLSSYAIADRPALGSPRRRFLWRSGQTFPRRLEDYERAAAKLLSRKRISPTHQQGI</sequence>
<feature type="compositionally biased region" description="Basic and acidic residues" evidence="1">
    <location>
        <begin position="680"/>
        <end position="694"/>
    </location>
</feature>
<dbReference type="CDD" id="cd09917">
    <property type="entry name" value="F-box_SF"/>
    <property type="match status" value="1"/>
</dbReference>
<dbReference type="AlphaFoldDB" id="A0A5C2RWV4"/>
<keyword evidence="3" id="KW-1185">Reference proteome</keyword>
<feature type="region of interest" description="Disordered" evidence="1">
    <location>
        <begin position="671"/>
        <end position="716"/>
    </location>
</feature>
<feature type="compositionally biased region" description="Acidic residues" evidence="1">
    <location>
        <begin position="617"/>
        <end position="631"/>
    </location>
</feature>
<dbReference type="OrthoDB" id="2742730at2759"/>
<reference evidence="2" key="1">
    <citation type="journal article" date="2018" name="Genome Biol. Evol.">
        <title>Genomics and development of Lentinus tigrinus, a white-rot wood-decaying mushroom with dimorphic fruiting bodies.</title>
        <authorList>
            <person name="Wu B."/>
            <person name="Xu Z."/>
            <person name="Knudson A."/>
            <person name="Carlson A."/>
            <person name="Chen N."/>
            <person name="Kovaka S."/>
            <person name="LaButti K."/>
            <person name="Lipzen A."/>
            <person name="Pennachio C."/>
            <person name="Riley R."/>
            <person name="Schakwitz W."/>
            <person name="Umezawa K."/>
            <person name="Ohm R.A."/>
            <person name="Grigoriev I.V."/>
            <person name="Nagy L.G."/>
            <person name="Gibbons J."/>
            <person name="Hibbett D."/>
        </authorList>
    </citation>
    <scope>NUCLEOTIDE SEQUENCE [LARGE SCALE GENOMIC DNA]</scope>
    <source>
        <strain evidence="2">ALCF2SS1-6</strain>
    </source>
</reference>
<dbReference type="Proteomes" id="UP000313359">
    <property type="component" value="Unassembled WGS sequence"/>
</dbReference>
<evidence type="ECO:0000256" key="1">
    <source>
        <dbReference type="SAM" id="MobiDB-lite"/>
    </source>
</evidence>
<gene>
    <name evidence="2" type="ORF">L227DRAFT_566911</name>
</gene>
<dbReference type="SUPFAM" id="SSF81383">
    <property type="entry name" value="F-box domain"/>
    <property type="match status" value="1"/>
</dbReference>
<organism evidence="2 3">
    <name type="scientific">Lentinus tigrinus ALCF2SS1-6</name>
    <dbReference type="NCBI Taxonomy" id="1328759"/>
    <lineage>
        <taxon>Eukaryota</taxon>
        <taxon>Fungi</taxon>
        <taxon>Dikarya</taxon>
        <taxon>Basidiomycota</taxon>
        <taxon>Agaricomycotina</taxon>
        <taxon>Agaricomycetes</taxon>
        <taxon>Polyporales</taxon>
        <taxon>Polyporaceae</taxon>
        <taxon>Lentinus</taxon>
    </lineage>
</organism>
<name>A0A5C2RWV4_9APHY</name>
<proteinExistence type="predicted"/>
<protein>
    <recommendedName>
        <fullName evidence="4">F-box domain-containing protein</fullName>
    </recommendedName>
</protein>
<evidence type="ECO:0000313" key="2">
    <source>
        <dbReference type="EMBL" id="RPD55026.1"/>
    </source>
</evidence>
<accession>A0A5C2RWV4</accession>
<evidence type="ECO:0008006" key="4">
    <source>
        <dbReference type="Google" id="ProtNLM"/>
    </source>
</evidence>
<evidence type="ECO:0000313" key="3">
    <source>
        <dbReference type="Proteomes" id="UP000313359"/>
    </source>
</evidence>